<dbReference type="PANTHER" id="PTHR12243">
    <property type="entry name" value="MADF DOMAIN TRANSCRIPTION FACTOR"/>
    <property type="match status" value="1"/>
</dbReference>
<dbReference type="GO" id="GO:0003677">
    <property type="term" value="F:DNA binding"/>
    <property type="evidence" value="ECO:0007669"/>
    <property type="project" value="InterPro"/>
</dbReference>
<dbReference type="Proteomes" id="UP001181693">
    <property type="component" value="Unassembled WGS sequence"/>
</dbReference>
<dbReference type="InterPro" id="IPR004210">
    <property type="entry name" value="BESS_motif"/>
</dbReference>
<evidence type="ECO:0000259" key="4">
    <source>
        <dbReference type="PROSITE" id="PS51031"/>
    </source>
</evidence>
<evidence type="ECO:0000313" key="5">
    <source>
        <dbReference type="EMBL" id="DBA20388.1"/>
    </source>
</evidence>
<dbReference type="GO" id="GO:0005667">
    <property type="term" value="C:transcription regulator complex"/>
    <property type="evidence" value="ECO:0007669"/>
    <property type="project" value="TreeGrafter"/>
</dbReference>
<feature type="region of interest" description="Disordered" evidence="2">
    <location>
        <begin position="468"/>
        <end position="543"/>
    </location>
</feature>
<dbReference type="EMBL" id="DYDO01000007">
    <property type="protein sequence ID" value="DBA20388.1"/>
    <property type="molecule type" value="Genomic_DNA"/>
</dbReference>
<feature type="domain" description="MADF" evidence="3">
    <location>
        <begin position="211"/>
        <end position="314"/>
    </location>
</feature>
<keyword evidence="6" id="KW-1185">Reference proteome</keyword>
<evidence type="ECO:0000259" key="3">
    <source>
        <dbReference type="PROSITE" id="PS51029"/>
    </source>
</evidence>
<comment type="caution">
    <text evidence="5">The sequence shown here is derived from an EMBL/GenBank/DDBJ whole genome shotgun (WGS) entry which is preliminary data.</text>
</comment>
<feature type="compositionally biased region" description="Basic residues" evidence="2">
    <location>
        <begin position="64"/>
        <end position="74"/>
    </location>
</feature>
<feature type="region of interest" description="Disordered" evidence="2">
    <location>
        <begin position="60"/>
        <end position="91"/>
    </location>
</feature>
<accession>A0AAV3A3P6</accession>
<feature type="compositionally biased region" description="Polar residues" evidence="2">
    <location>
        <begin position="499"/>
        <end position="508"/>
    </location>
</feature>
<dbReference type="EMBL" id="DYDO01000007">
    <property type="protein sequence ID" value="DBA20387.1"/>
    <property type="molecule type" value="Genomic_DNA"/>
</dbReference>
<gene>
    <name evidence="5" type="ORF">GDO54_017175</name>
</gene>
<dbReference type="PROSITE" id="PS51031">
    <property type="entry name" value="BESS"/>
    <property type="match status" value="1"/>
</dbReference>
<dbReference type="AlphaFoldDB" id="A0AAV3A3P6"/>
<feature type="domain" description="BESS" evidence="4">
    <location>
        <begin position="409"/>
        <end position="448"/>
    </location>
</feature>
<dbReference type="InterPro" id="IPR006578">
    <property type="entry name" value="MADF-dom"/>
</dbReference>
<reference evidence="5" key="1">
    <citation type="thesis" date="2020" institute="ProQuest LLC" country="789 East Eisenhower Parkway, Ann Arbor, MI, USA">
        <title>Comparative Genomics and Chromosome Evolution.</title>
        <authorList>
            <person name="Mudd A.B."/>
        </authorList>
    </citation>
    <scope>NUCLEOTIDE SEQUENCE</scope>
    <source>
        <strain evidence="5">1538</strain>
        <tissue evidence="5">Blood</tissue>
    </source>
</reference>
<feature type="compositionally biased region" description="Low complexity" evidence="2">
    <location>
        <begin position="510"/>
        <end position="532"/>
    </location>
</feature>
<keyword evidence="1" id="KW-0539">Nucleus</keyword>
<organism evidence="5 6">
    <name type="scientific">Pyxicephalus adspersus</name>
    <name type="common">African bullfrog</name>
    <dbReference type="NCBI Taxonomy" id="30357"/>
    <lineage>
        <taxon>Eukaryota</taxon>
        <taxon>Metazoa</taxon>
        <taxon>Chordata</taxon>
        <taxon>Craniata</taxon>
        <taxon>Vertebrata</taxon>
        <taxon>Euteleostomi</taxon>
        <taxon>Amphibia</taxon>
        <taxon>Batrachia</taxon>
        <taxon>Anura</taxon>
        <taxon>Neobatrachia</taxon>
        <taxon>Ranoidea</taxon>
        <taxon>Pyxicephalidae</taxon>
        <taxon>Pyxicephalinae</taxon>
        <taxon>Pyxicephalus</taxon>
    </lineage>
</organism>
<evidence type="ECO:0000256" key="1">
    <source>
        <dbReference type="PROSITE-ProRule" id="PRU00371"/>
    </source>
</evidence>
<evidence type="ECO:0000256" key="2">
    <source>
        <dbReference type="SAM" id="MobiDB-lite"/>
    </source>
</evidence>
<feature type="region of interest" description="Disordered" evidence="2">
    <location>
        <begin position="368"/>
        <end position="387"/>
    </location>
</feature>
<dbReference type="InterPro" id="IPR039353">
    <property type="entry name" value="TF_Adf1"/>
</dbReference>
<dbReference type="GO" id="GO:0005634">
    <property type="term" value="C:nucleus"/>
    <property type="evidence" value="ECO:0007669"/>
    <property type="project" value="UniProtKB-SubCell"/>
</dbReference>
<dbReference type="PANTHER" id="PTHR12243:SF69">
    <property type="entry name" value="SI:CH73-59F11.3"/>
    <property type="match status" value="1"/>
</dbReference>
<dbReference type="SMART" id="SM00595">
    <property type="entry name" value="MADF"/>
    <property type="match status" value="1"/>
</dbReference>
<proteinExistence type="predicted"/>
<dbReference type="PROSITE" id="PS51029">
    <property type="entry name" value="MADF"/>
    <property type="match status" value="1"/>
</dbReference>
<protein>
    <recommendedName>
        <fullName evidence="7">MADF domain-containing protein</fullName>
    </recommendedName>
</protein>
<name>A0AAV3A3P6_PYXAD</name>
<dbReference type="Pfam" id="PF10545">
    <property type="entry name" value="MADF_DNA_bdg"/>
    <property type="match status" value="1"/>
</dbReference>
<sequence length="543" mass="62429">MMEHYHSIKPLECTVVGPGVVVKVEEEETYNPQNDQNPVTNIGGAKIKCEVDIKVEQSEETCNRRKRKSDRRKRIPPENNIGSANPKPDIVIKTEDDHEDSYMRNNEMLKVDQSLETRTGHKVKPEIEVKLEEDNRSYVMGDQQFEERDSSPAASPDYFLVQIKEEEEDMSFGMDYQQHGDKVVRPQTSSAREKDGRIQRMSSKMFIDIAQLIQLVQERPELYNPKTPSYADRYKKKKAWDEICAIVVPDWELCSEKEKNIKAKEVQTRWRSLKDCFRRELTLQKKLERSGIPTNRRRKYIHYDGLLFLEPTMKLRDTFGTTPTAPNIAKDPHDLQQPIDVDQVTIGPMVQPPLPLPLRLPPAQTLVRASTLSTSKRNKKKAANKNENEWEKQLLSVMSTLRKKTEEKIDSDEIFLKSLLPFVKKVPDNRKIDMQLSLMHVVKKFMGPVQKEPKSSNSTYIPQNAQSYEQNVSTPSHTNVYHPPSSPQPSFPTCKPCPTAQSKTSSLKYPQEQEALPAPQPYSSPSSSSSPQSHRDSPYYFDL</sequence>
<dbReference type="GO" id="GO:0006357">
    <property type="term" value="P:regulation of transcription by RNA polymerase II"/>
    <property type="evidence" value="ECO:0007669"/>
    <property type="project" value="TreeGrafter"/>
</dbReference>
<evidence type="ECO:0000313" key="6">
    <source>
        <dbReference type="Proteomes" id="UP001181693"/>
    </source>
</evidence>
<feature type="compositionally biased region" description="Polar residues" evidence="2">
    <location>
        <begin position="468"/>
        <end position="479"/>
    </location>
</feature>
<comment type="subcellular location">
    <subcellularLocation>
        <location evidence="1">Nucleus</location>
    </subcellularLocation>
</comment>
<evidence type="ECO:0008006" key="7">
    <source>
        <dbReference type="Google" id="ProtNLM"/>
    </source>
</evidence>